<comment type="caution">
    <text evidence="2">The sequence shown here is derived from an EMBL/GenBank/DDBJ whole genome shotgun (WGS) entry which is preliminary data.</text>
</comment>
<sequence>MPDSSLPPVAPATLPRAESISSALPGARGLRSPEETPRFFKGPGKIIDLFEEPLVAAVERYHGVYDPNTSSFEDPLMYYGAVGGELPGCDSSQALALRDAHIRYFHEARTLSWRSIPSLVERVLQCDPAEAPLLVSRQTDSPRTFYCLNLSDLSRVGHAVVASQQILEALSTFLRQNPSTSFTIDPDFQFLLQLEYSDSAPEARFLLMTLQMRLEGADRHIRSYFQRIQTTLTGREPSDYVSSADSTLSEVRVDFGTQHPSKELRRLLLRDSYYERAGRIDEGARDEFLSQLREQPRATYYKRRPAEGVPTIKEDSERSYRPYPPATSAPMSAAPVGQSVRFAPAVRSPPPRTSAITFLPGHGRLRGSDAGAPAFGNGGAIVSAS</sequence>
<feature type="region of interest" description="Disordered" evidence="1">
    <location>
        <begin position="299"/>
        <end position="334"/>
    </location>
</feature>
<protein>
    <submittedName>
        <fullName evidence="2">Uncharacterized protein</fullName>
    </submittedName>
</protein>
<gene>
    <name evidence="2" type="ORF">R3P38DRAFT_2571673</name>
</gene>
<evidence type="ECO:0000256" key="1">
    <source>
        <dbReference type="SAM" id="MobiDB-lite"/>
    </source>
</evidence>
<evidence type="ECO:0000313" key="2">
    <source>
        <dbReference type="EMBL" id="KAK6991888.1"/>
    </source>
</evidence>
<name>A0AAV9ZSJ2_9AGAR</name>
<keyword evidence="3" id="KW-1185">Reference proteome</keyword>
<reference evidence="2 3" key="1">
    <citation type="journal article" date="2024" name="J Genomics">
        <title>Draft genome sequencing and assembly of Favolaschia claudopus CIRM-BRFM 2984 isolated from oak limbs.</title>
        <authorList>
            <person name="Navarro D."/>
            <person name="Drula E."/>
            <person name="Chaduli D."/>
            <person name="Cazenave R."/>
            <person name="Ahrendt S."/>
            <person name="Wang J."/>
            <person name="Lipzen A."/>
            <person name="Daum C."/>
            <person name="Barry K."/>
            <person name="Grigoriev I.V."/>
            <person name="Favel A."/>
            <person name="Rosso M.N."/>
            <person name="Martin F."/>
        </authorList>
    </citation>
    <scope>NUCLEOTIDE SEQUENCE [LARGE SCALE GENOMIC DNA]</scope>
    <source>
        <strain evidence="2 3">CIRM-BRFM 2984</strain>
    </source>
</reference>
<dbReference type="Proteomes" id="UP001362999">
    <property type="component" value="Unassembled WGS sequence"/>
</dbReference>
<organism evidence="2 3">
    <name type="scientific">Favolaschia claudopus</name>
    <dbReference type="NCBI Taxonomy" id="2862362"/>
    <lineage>
        <taxon>Eukaryota</taxon>
        <taxon>Fungi</taxon>
        <taxon>Dikarya</taxon>
        <taxon>Basidiomycota</taxon>
        <taxon>Agaricomycotina</taxon>
        <taxon>Agaricomycetes</taxon>
        <taxon>Agaricomycetidae</taxon>
        <taxon>Agaricales</taxon>
        <taxon>Marasmiineae</taxon>
        <taxon>Mycenaceae</taxon>
        <taxon>Favolaschia</taxon>
    </lineage>
</organism>
<evidence type="ECO:0000313" key="3">
    <source>
        <dbReference type="Proteomes" id="UP001362999"/>
    </source>
</evidence>
<accession>A0AAV9ZSJ2</accession>
<dbReference type="AlphaFoldDB" id="A0AAV9ZSJ2"/>
<proteinExistence type="predicted"/>
<dbReference type="EMBL" id="JAWWNJ010000115">
    <property type="protein sequence ID" value="KAK6991888.1"/>
    <property type="molecule type" value="Genomic_DNA"/>
</dbReference>